<evidence type="ECO:0000313" key="1">
    <source>
        <dbReference type="EMBL" id="KAJ4434270.1"/>
    </source>
</evidence>
<dbReference type="EMBL" id="JAJSOF020000025">
    <property type="protein sequence ID" value="KAJ4434270.1"/>
    <property type="molecule type" value="Genomic_DNA"/>
</dbReference>
<keyword evidence="2" id="KW-1185">Reference proteome</keyword>
<sequence length="207" mass="24137">MTNMVRGSIRTYQLWNPGTEFRGGIRRRYIIFFEWRAYIFIIELRSWKRVAKYYRTPVVERNSKRCFRFSTVNPKSFQLVTNQEKASPVVGLPPLASGPAEDTTFPLHLMERLYRRDSVPIAFSVEAECTTELISSSNMISDCNWFACRPLLRNRTSVQIPSRWIRGGICQPDSWTAFVKVSCSFEVQLQYRMQCTTVQDTFSVSQT</sequence>
<proteinExistence type="predicted"/>
<dbReference type="Proteomes" id="UP001148838">
    <property type="component" value="Unassembled WGS sequence"/>
</dbReference>
<reference evidence="1 2" key="1">
    <citation type="journal article" date="2022" name="Allergy">
        <title>Genome assembly and annotation of Periplaneta americana reveal a comprehensive cockroach allergen profile.</title>
        <authorList>
            <person name="Wang L."/>
            <person name="Xiong Q."/>
            <person name="Saelim N."/>
            <person name="Wang L."/>
            <person name="Nong W."/>
            <person name="Wan A.T."/>
            <person name="Shi M."/>
            <person name="Liu X."/>
            <person name="Cao Q."/>
            <person name="Hui J.H.L."/>
            <person name="Sookrung N."/>
            <person name="Leung T.F."/>
            <person name="Tungtrongchitr A."/>
            <person name="Tsui S.K.W."/>
        </authorList>
    </citation>
    <scope>NUCLEOTIDE SEQUENCE [LARGE SCALE GENOMIC DNA]</scope>
    <source>
        <strain evidence="1">PWHHKU_190912</strain>
    </source>
</reference>
<organism evidence="1 2">
    <name type="scientific">Periplaneta americana</name>
    <name type="common">American cockroach</name>
    <name type="synonym">Blatta americana</name>
    <dbReference type="NCBI Taxonomy" id="6978"/>
    <lineage>
        <taxon>Eukaryota</taxon>
        <taxon>Metazoa</taxon>
        <taxon>Ecdysozoa</taxon>
        <taxon>Arthropoda</taxon>
        <taxon>Hexapoda</taxon>
        <taxon>Insecta</taxon>
        <taxon>Pterygota</taxon>
        <taxon>Neoptera</taxon>
        <taxon>Polyneoptera</taxon>
        <taxon>Dictyoptera</taxon>
        <taxon>Blattodea</taxon>
        <taxon>Blattoidea</taxon>
        <taxon>Blattidae</taxon>
        <taxon>Blattinae</taxon>
        <taxon>Periplaneta</taxon>
    </lineage>
</organism>
<name>A0ABQ8SKI7_PERAM</name>
<accession>A0ABQ8SKI7</accession>
<protein>
    <submittedName>
        <fullName evidence="1">Uncharacterized protein</fullName>
    </submittedName>
</protein>
<evidence type="ECO:0000313" key="2">
    <source>
        <dbReference type="Proteomes" id="UP001148838"/>
    </source>
</evidence>
<comment type="caution">
    <text evidence="1">The sequence shown here is derived from an EMBL/GenBank/DDBJ whole genome shotgun (WGS) entry which is preliminary data.</text>
</comment>
<gene>
    <name evidence="1" type="ORF">ANN_22822</name>
</gene>